<keyword evidence="2" id="KW-0645">Protease</keyword>
<feature type="active site" evidence="12">
    <location>
        <position position="233"/>
    </location>
</feature>
<comment type="similarity">
    <text evidence="1">Belongs to the peptidase M10A family.</text>
</comment>
<dbReference type="GO" id="GO:0008270">
    <property type="term" value="F:zinc ion binding"/>
    <property type="evidence" value="ECO:0007669"/>
    <property type="project" value="InterPro"/>
</dbReference>
<feature type="binding site" evidence="13">
    <location>
        <position position="232"/>
    </location>
    <ligand>
        <name>Zn(2+)</name>
        <dbReference type="ChEBI" id="CHEBI:29105"/>
        <label>2</label>
        <note>catalytic</note>
    </ligand>
</feature>
<keyword evidence="10" id="KW-0865">Zymogen</keyword>
<organism evidence="18 19">
    <name type="scientific">Stylophora pistillata</name>
    <name type="common">Smooth cauliflower coral</name>
    <dbReference type="NCBI Taxonomy" id="50429"/>
    <lineage>
        <taxon>Eukaryota</taxon>
        <taxon>Metazoa</taxon>
        <taxon>Cnidaria</taxon>
        <taxon>Anthozoa</taxon>
        <taxon>Hexacorallia</taxon>
        <taxon>Scleractinia</taxon>
        <taxon>Astrocoeniina</taxon>
        <taxon>Pocilloporidae</taxon>
        <taxon>Stylophora</taxon>
    </lineage>
</organism>
<evidence type="ECO:0000256" key="9">
    <source>
        <dbReference type="ARBA" id="ARBA00023049"/>
    </source>
</evidence>
<evidence type="ECO:0000256" key="11">
    <source>
        <dbReference type="ARBA" id="ARBA00023157"/>
    </source>
</evidence>
<dbReference type="InterPro" id="IPR006026">
    <property type="entry name" value="Peptidase_Metallo"/>
</dbReference>
<dbReference type="InterPro" id="IPR036365">
    <property type="entry name" value="PGBD-like_sf"/>
</dbReference>
<dbReference type="Proteomes" id="UP000225706">
    <property type="component" value="Unassembled WGS sequence"/>
</dbReference>
<dbReference type="PIRSF" id="PIRSF001191">
    <property type="entry name" value="Peptidase_M10A_matrix"/>
    <property type="match status" value="1"/>
</dbReference>
<feature type="repeat" description="Hemopexin" evidence="15">
    <location>
        <begin position="400"/>
        <end position="448"/>
    </location>
</feature>
<dbReference type="AlphaFoldDB" id="A0A2B4SFG1"/>
<feature type="domain" description="Peptidase metallopeptidase" evidence="17">
    <location>
        <begin position="111"/>
        <end position="277"/>
    </location>
</feature>
<evidence type="ECO:0000259" key="17">
    <source>
        <dbReference type="SMART" id="SM00235"/>
    </source>
</evidence>
<dbReference type="SUPFAM" id="SSF55486">
    <property type="entry name" value="Metalloproteases ('zincins'), catalytic domain"/>
    <property type="match status" value="1"/>
</dbReference>
<feature type="repeat" description="Hemopexin" evidence="15">
    <location>
        <begin position="347"/>
        <end position="396"/>
    </location>
</feature>
<feature type="binding site" evidence="14">
    <location>
        <position position="250"/>
    </location>
    <ligand>
        <name>Zn(2+)</name>
        <dbReference type="ChEBI" id="CHEBI:29105"/>
        <label>2</label>
        <note>catalytic</note>
    </ligand>
</feature>
<comment type="cofactor">
    <cofactor evidence="14">
        <name>Ca(2+)</name>
        <dbReference type="ChEBI" id="CHEBI:29108"/>
    </cofactor>
    <text evidence="14">Can bind about 5 Ca(2+) ions per subunit.</text>
</comment>
<protein>
    <submittedName>
        <fullName evidence="18">Matrix metalloproteinase-19</fullName>
    </submittedName>
</protein>
<dbReference type="PROSITE" id="PS00024">
    <property type="entry name" value="HEMOPEXIN"/>
    <property type="match status" value="1"/>
</dbReference>
<dbReference type="InterPro" id="IPR001818">
    <property type="entry name" value="Pept_M10_metallopeptidase"/>
</dbReference>
<accession>A0A2B4SFG1</accession>
<evidence type="ECO:0000313" key="18">
    <source>
        <dbReference type="EMBL" id="PFX29404.1"/>
    </source>
</evidence>
<feature type="binding site" description="in inhibited form" evidence="14">
    <location>
        <position position="91"/>
    </location>
    <ligand>
        <name>Zn(2+)</name>
        <dbReference type="ChEBI" id="CHEBI:29105"/>
        <label>2</label>
        <note>catalytic</note>
    </ligand>
</feature>
<feature type="binding site" evidence="14">
    <location>
        <position position="168"/>
    </location>
    <ligand>
        <name>Ca(2+)</name>
        <dbReference type="ChEBI" id="CHEBI:29108"/>
        <label>2</label>
    </ligand>
</feature>
<feature type="signal peptide" evidence="16">
    <location>
        <begin position="1"/>
        <end position="20"/>
    </location>
</feature>
<dbReference type="InterPro" id="IPR000585">
    <property type="entry name" value="Hemopexin-like_dom"/>
</dbReference>
<feature type="binding site" evidence="14">
    <location>
        <position position="351"/>
    </location>
    <ligand>
        <name>Ca(2+)</name>
        <dbReference type="ChEBI" id="CHEBI:29108"/>
        <label>4</label>
    </ligand>
</feature>
<evidence type="ECO:0000313" key="19">
    <source>
        <dbReference type="Proteomes" id="UP000225706"/>
    </source>
</evidence>
<evidence type="ECO:0000256" key="14">
    <source>
        <dbReference type="PIRSR" id="PIRSR621190-2"/>
    </source>
</evidence>
<evidence type="ECO:0000256" key="2">
    <source>
        <dbReference type="ARBA" id="ARBA00022670"/>
    </source>
</evidence>
<feature type="binding site" evidence="14">
    <location>
        <position position="206"/>
    </location>
    <ligand>
        <name>Ca(2+)</name>
        <dbReference type="ChEBI" id="CHEBI:29108"/>
        <label>2</label>
    </ligand>
</feature>
<dbReference type="InterPro" id="IPR021190">
    <property type="entry name" value="Pept_M10A"/>
</dbReference>
<evidence type="ECO:0000256" key="6">
    <source>
        <dbReference type="ARBA" id="ARBA00022801"/>
    </source>
</evidence>
<feature type="binding site" evidence="14">
    <location>
        <position position="210"/>
    </location>
    <ligand>
        <name>Ca(2+)</name>
        <dbReference type="ChEBI" id="CHEBI:29108"/>
        <label>3</label>
    </ligand>
</feature>
<dbReference type="GO" id="GO:0006508">
    <property type="term" value="P:proteolysis"/>
    <property type="evidence" value="ECO:0007669"/>
    <property type="project" value="UniProtKB-KW"/>
</dbReference>
<dbReference type="InterPro" id="IPR018486">
    <property type="entry name" value="Hemopexin_CS"/>
</dbReference>
<dbReference type="GO" id="GO:0004222">
    <property type="term" value="F:metalloendopeptidase activity"/>
    <property type="evidence" value="ECO:0007669"/>
    <property type="project" value="InterPro"/>
</dbReference>
<feature type="binding site" evidence="14">
    <location>
        <position position="353"/>
    </location>
    <ligand>
        <name>Ca(2+)</name>
        <dbReference type="ChEBI" id="CHEBI:29108"/>
        <label>5</label>
    </ligand>
</feature>
<evidence type="ECO:0000256" key="13">
    <source>
        <dbReference type="PIRSR" id="PIRSR001191-2"/>
    </source>
</evidence>
<dbReference type="GO" id="GO:0030574">
    <property type="term" value="P:collagen catabolic process"/>
    <property type="evidence" value="ECO:0007669"/>
    <property type="project" value="TreeGrafter"/>
</dbReference>
<dbReference type="PANTHER" id="PTHR10201:SF294">
    <property type="entry name" value="MATRIX METALLOPROTEINASE 16"/>
    <property type="match status" value="1"/>
</dbReference>
<feature type="binding site" evidence="14">
    <location>
        <position position="208"/>
    </location>
    <ligand>
        <name>Zn(2+)</name>
        <dbReference type="ChEBI" id="CHEBI:29105"/>
        <label>1</label>
    </ligand>
</feature>
<dbReference type="OrthoDB" id="406838at2759"/>
<feature type="chain" id="PRO_5013151778" evidence="16">
    <location>
        <begin position="21"/>
        <end position="537"/>
    </location>
</feature>
<dbReference type="PRINTS" id="PR00138">
    <property type="entry name" value="MATRIXIN"/>
</dbReference>
<dbReference type="GO" id="GO:0005615">
    <property type="term" value="C:extracellular space"/>
    <property type="evidence" value="ECO:0007669"/>
    <property type="project" value="TreeGrafter"/>
</dbReference>
<evidence type="ECO:0000256" key="15">
    <source>
        <dbReference type="PROSITE-ProRule" id="PRU01011"/>
    </source>
</evidence>
<evidence type="ECO:0000256" key="3">
    <source>
        <dbReference type="ARBA" id="ARBA00022723"/>
    </source>
</evidence>
<dbReference type="SMART" id="SM00235">
    <property type="entry name" value="ZnMc"/>
    <property type="match status" value="1"/>
</dbReference>
<keyword evidence="8 14" id="KW-0106">Calcium</keyword>
<name>A0A2B4SFG1_STYPI</name>
<dbReference type="PANTHER" id="PTHR10201">
    <property type="entry name" value="MATRIX METALLOPROTEINASE"/>
    <property type="match status" value="1"/>
</dbReference>
<comment type="cofactor">
    <cofactor evidence="14">
        <name>Zn(2+)</name>
        <dbReference type="ChEBI" id="CHEBI:29105"/>
    </cofactor>
    <text evidence="14">Binds 2 Zn(2+) ions per subunit.</text>
</comment>
<comment type="caution">
    <text evidence="18">The sequence shown here is derived from an EMBL/GenBank/DDBJ whole genome shotgun (WGS) entry which is preliminary data.</text>
</comment>
<dbReference type="SUPFAM" id="SSF47090">
    <property type="entry name" value="PGBD-like"/>
    <property type="match status" value="1"/>
</dbReference>
<dbReference type="SMART" id="SM00120">
    <property type="entry name" value="HX"/>
    <property type="match status" value="4"/>
</dbReference>
<keyword evidence="19" id="KW-1185">Reference proteome</keyword>
<dbReference type="InterPro" id="IPR018487">
    <property type="entry name" value="Hemopexin-like_repeat"/>
</dbReference>
<dbReference type="Pfam" id="PF00045">
    <property type="entry name" value="Hemopexin"/>
    <property type="match status" value="3"/>
</dbReference>
<keyword evidence="11" id="KW-1015">Disulfide bond</keyword>
<feature type="binding site" evidence="13">
    <location>
        <position position="242"/>
    </location>
    <ligand>
        <name>Zn(2+)</name>
        <dbReference type="ChEBI" id="CHEBI:29105"/>
        <label>2</label>
        <note>catalytic</note>
    </ligand>
</feature>
<dbReference type="PROSITE" id="PS51642">
    <property type="entry name" value="HEMOPEXIN_2"/>
    <property type="match status" value="3"/>
</dbReference>
<dbReference type="Gene3D" id="3.40.390.10">
    <property type="entry name" value="Collagenase (Catalytic Domain)"/>
    <property type="match status" value="1"/>
</dbReference>
<evidence type="ECO:0000256" key="1">
    <source>
        <dbReference type="ARBA" id="ARBA00010370"/>
    </source>
</evidence>
<keyword evidence="6" id="KW-0378">Hydrolase</keyword>
<proteinExistence type="inferred from homology"/>
<feature type="binding site" evidence="13">
    <location>
        <position position="236"/>
    </location>
    <ligand>
        <name>Zn(2+)</name>
        <dbReference type="ChEBI" id="CHEBI:29105"/>
        <label>2</label>
        <note>catalytic</note>
    </ligand>
</feature>
<evidence type="ECO:0000256" key="8">
    <source>
        <dbReference type="ARBA" id="ARBA00022837"/>
    </source>
</evidence>
<feature type="binding site" evidence="14">
    <location>
        <position position="186"/>
    </location>
    <ligand>
        <name>Ca(2+)</name>
        <dbReference type="ChEBI" id="CHEBI:29108"/>
        <label>3</label>
    </ligand>
</feature>
<dbReference type="EMBL" id="LSMT01000066">
    <property type="protein sequence ID" value="PFX29404.1"/>
    <property type="molecule type" value="Genomic_DNA"/>
</dbReference>
<dbReference type="STRING" id="50429.A0A2B4SFG1"/>
<keyword evidence="5" id="KW-0677">Repeat</keyword>
<dbReference type="CDD" id="cd00094">
    <property type="entry name" value="HX"/>
    <property type="match status" value="1"/>
</dbReference>
<dbReference type="InterPro" id="IPR024079">
    <property type="entry name" value="MetalloPept_cat_dom_sf"/>
</dbReference>
<dbReference type="InterPro" id="IPR036375">
    <property type="entry name" value="Hemopexin-like_dom_sf"/>
</dbReference>
<gene>
    <name evidence="18" type="primary">Mmp19</name>
    <name evidence="18" type="ORF">AWC38_SpisGene5859</name>
</gene>
<dbReference type="CDD" id="cd04278">
    <property type="entry name" value="ZnMc_MMP"/>
    <property type="match status" value="1"/>
</dbReference>
<feature type="binding site" evidence="14">
    <location>
        <position position="193"/>
    </location>
    <ligand>
        <name>Zn(2+)</name>
        <dbReference type="ChEBI" id="CHEBI:29105"/>
        <label>1</label>
    </ligand>
</feature>
<reference evidence="19" key="1">
    <citation type="journal article" date="2017" name="bioRxiv">
        <title>Comparative analysis of the genomes of Stylophora pistillata and Acropora digitifera provides evidence for extensive differences between species of corals.</title>
        <authorList>
            <person name="Voolstra C.R."/>
            <person name="Li Y."/>
            <person name="Liew Y.J."/>
            <person name="Baumgarten S."/>
            <person name="Zoccola D."/>
            <person name="Flot J.-F."/>
            <person name="Tambutte S."/>
            <person name="Allemand D."/>
            <person name="Aranda M."/>
        </authorList>
    </citation>
    <scope>NUCLEOTIDE SEQUENCE [LARGE SCALE GENOMIC DNA]</scope>
</reference>
<keyword evidence="9" id="KW-0482">Metalloprotease</keyword>
<evidence type="ECO:0000256" key="16">
    <source>
        <dbReference type="SAM" id="SignalP"/>
    </source>
</evidence>
<evidence type="ECO:0000256" key="7">
    <source>
        <dbReference type="ARBA" id="ARBA00022833"/>
    </source>
</evidence>
<feature type="repeat" description="Hemopexin" evidence="15">
    <location>
        <begin position="449"/>
        <end position="497"/>
    </location>
</feature>
<evidence type="ECO:0000256" key="5">
    <source>
        <dbReference type="ARBA" id="ARBA00022737"/>
    </source>
</evidence>
<dbReference type="SUPFAM" id="SSF50923">
    <property type="entry name" value="Hemopexin-like domain"/>
    <property type="match status" value="1"/>
</dbReference>
<feature type="binding site" evidence="14">
    <location>
        <position position="307"/>
    </location>
    <ligand>
        <name>Ca(2+)</name>
        <dbReference type="ChEBI" id="CHEBI:29108"/>
        <label>4</label>
    </ligand>
</feature>
<dbReference type="InterPro" id="IPR033739">
    <property type="entry name" value="M10A_MMP"/>
</dbReference>
<feature type="binding site" evidence="14">
    <location>
        <position position="406"/>
    </location>
    <ligand>
        <name>Ca(2+)</name>
        <dbReference type="ChEBI" id="CHEBI:29108"/>
        <label>5</label>
    </ligand>
</feature>
<evidence type="ECO:0000256" key="4">
    <source>
        <dbReference type="ARBA" id="ARBA00022729"/>
    </source>
</evidence>
<dbReference type="FunFam" id="2.110.10.10:FF:000002">
    <property type="entry name" value="Matrix metallopeptidase 3"/>
    <property type="match status" value="1"/>
</dbReference>
<sequence>MGRFLLTVLALCTLDAFVHGKAVVSPRKQAELMDFMVRYGYLHQPDPRVEKDLTNEDVTLAVKNLQHMRGLAETGSLQDPDTAALLDVKRCAVPDFGPSDTAKRKRRYAVHGTVWNKKLLTYRIVNYPSTTKLKVKEVDDTIKKSLDSWSAVSQIKFERITDDNTEADIMISFVTGYQGDSRPADGPGKELAHAFFPLDNKGLAGDLHFDNDEEFDISGSPDKVDFNWLSLHELGHSLGLDHSWHIDSVMFPFYLGYTPGLKLDKDDVEGIQQLYGKPEIDLVTPTPHTNPTQPPGIPDFCSLEKLDAMVMTKNKKTFAFSGAYFTEIADTGAGKVMKIKDHWAGLEDDIDAAVTRRYNGWTYFFKGTKFWILKNKHLIRGPIDITVPHKDGGMGLPKELYNMEAAVEWAGNGRMYFFKGEDYWRYNYYRRTVDYGYPKKISKAWLDVPNDLNAALQWKNGKTYFLKGKSYYALKRRGRPRVDAGYPKDISAYWMGCNQQGLIKGKISPGRSSSSSVLPNTLVLLGGMLTWLRLYQY</sequence>
<dbReference type="Gene3D" id="2.110.10.10">
    <property type="entry name" value="Hemopexin-like domain"/>
    <property type="match status" value="1"/>
</dbReference>
<feature type="binding site" evidence="14">
    <location>
        <position position="213"/>
    </location>
    <ligand>
        <name>Ca(2+)</name>
        <dbReference type="ChEBI" id="CHEBI:29108"/>
        <label>1</label>
    </ligand>
</feature>
<keyword evidence="3 13" id="KW-0479">Metal-binding</keyword>
<feature type="binding site" evidence="14">
    <location>
        <position position="213"/>
    </location>
    <ligand>
        <name>Ca(2+)</name>
        <dbReference type="ChEBI" id="CHEBI:29108"/>
        <label>3</label>
    </ligand>
</feature>
<keyword evidence="4 16" id="KW-0732">Signal</keyword>
<dbReference type="GO" id="GO:0031012">
    <property type="term" value="C:extracellular matrix"/>
    <property type="evidence" value="ECO:0007669"/>
    <property type="project" value="InterPro"/>
</dbReference>
<feature type="binding site" evidence="14">
    <location>
        <position position="185"/>
    </location>
    <ligand>
        <name>Ca(2+)</name>
        <dbReference type="ChEBI" id="CHEBI:29108"/>
        <label>3</label>
    </ligand>
</feature>
<dbReference type="GO" id="GO:0030198">
    <property type="term" value="P:extracellular matrix organization"/>
    <property type="evidence" value="ECO:0007669"/>
    <property type="project" value="TreeGrafter"/>
</dbReference>
<feature type="binding site" evidence="14">
    <location>
        <position position="180"/>
    </location>
    <ligand>
        <name>Zn(2+)</name>
        <dbReference type="ChEBI" id="CHEBI:29105"/>
        <label>1</label>
    </ligand>
</feature>
<evidence type="ECO:0000256" key="12">
    <source>
        <dbReference type="PIRSR" id="PIRSR001191-1"/>
    </source>
</evidence>
<dbReference type="Pfam" id="PF00413">
    <property type="entry name" value="Peptidase_M10"/>
    <property type="match status" value="1"/>
</dbReference>
<keyword evidence="7 13" id="KW-0862">Zinc</keyword>
<evidence type="ECO:0000256" key="10">
    <source>
        <dbReference type="ARBA" id="ARBA00023145"/>
    </source>
</evidence>